<feature type="domain" description="Isopropylmalate dehydrogenase-like" evidence="15">
    <location>
        <begin position="45"/>
        <end position="394"/>
    </location>
</feature>
<evidence type="ECO:0000256" key="6">
    <source>
        <dbReference type="ARBA" id="ARBA00022430"/>
    </source>
</evidence>
<evidence type="ECO:0000256" key="9">
    <source>
        <dbReference type="ARBA" id="ARBA00022842"/>
    </source>
</evidence>
<organism evidence="16 17">
    <name type="scientific">Candidatus Accumulibacter phosphatis</name>
    <dbReference type="NCBI Taxonomy" id="327160"/>
    <lineage>
        <taxon>Bacteria</taxon>
        <taxon>Pseudomonadati</taxon>
        <taxon>Pseudomonadota</taxon>
        <taxon>Betaproteobacteria</taxon>
        <taxon>Candidatus Accumulibacter</taxon>
    </lineage>
</organism>
<dbReference type="AlphaFoldDB" id="A0A5S4EMT6"/>
<dbReference type="EC" id="1.1.1.85" evidence="5"/>
<dbReference type="SUPFAM" id="SSF53659">
    <property type="entry name" value="Isocitrate/Isopropylmalate dehydrogenase-like"/>
    <property type="match status" value="1"/>
</dbReference>
<name>A0A5S4EMT6_9PROT</name>
<dbReference type="GO" id="GO:0009098">
    <property type="term" value="P:L-leucine biosynthetic process"/>
    <property type="evidence" value="ECO:0007669"/>
    <property type="project" value="UniProtKB-KW"/>
</dbReference>
<evidence type="ECO:0000256" key="14">
    <source>
        <dbReference type="ARBA" id="ARBA00033138"/>
    </source>
</evidence>
<evidence type="ECO:0000256" key="12">
    <source>
        <dbReference type="ARBA" id="ARBA00023211"/>
    </source>
</evidence>
<keyword evidence="9" id="KW-0460">Magnesium</keyword>
<dbReference type="EMBL" id="SWAD01000042">
    <property type="protein sequence ID" value="TMQ76704.1"/>
    <property type="molecule type" value="Genomic_DNA"/>
</dbReference>
<evidence type="ECO:0000256" key="10">
    <source>
        <dbReference type="ARBA" id="ARBA00023002"/>
    </source>
</evidence>
<keyword evidence="7" id="KW-0028">Amino-acid biosynthesis</keyword>
<evidence type="ECO:0000256" key="8">
    <source>
        <dbReference type="ARBA" id="ARBA00022723"/>
    </source>
</evidence>
<dbReference type="GO" id="GO:0046872">
    <property type="term" value="F:metal ion binding"/>
    <property type="evidence" value="ECO:0007669"/>
    <property type="project" value="UniProtKB-KW"/>
</dbReference>
<evidence type="ECO:0000256" key="4">
    <source>
        <dbReference type="ARBA" id="ARBA00011738"/>
    </source>
</evidence>
<protein>
    <recommendedName>
        <fullName evidence="5">3-isopropylmalate dehydrogenase</fullName>
        <ecNumber evidence="5">1.1.1.85</ecNumber>
    </recommendedName>
    <alternativeName>
        <fullName evidence="14">3-IPM-DH</fullName>
    </alternativeName>
</protein>
<dbReference type="PANTHER" id="PTHR42979:SF1">
    <property type="entry name" value="3-ISOPROPYLMALATE DEHYDROGENASE"/>
    <property type="match status" value="1"/>
</dbReference>
<comment type="cofactor">
    <cofactor evidence="1">
        <name>Mn(2+)</name>
        <dbReference type="ChEBI" id="CHEBI:29035"/>
    </cofactor>
</comment>
<dbReference type="SMART" id="SM01329">
    <property type="entry name" value="Iso_dh"/>
    <property type="match status" value="1"/>
</dbReference>
<evidence type="ECO:0000256" key="3">
    <source>
        <dbReference type="ARBA" id="ARBA00008319"/>
    </source>
</evidence>
<dbReference type="GO" id="GO:0005829">
    <property type="term" value="C:cytosol"/>
    <property type="evidence" value="ECO:0007669"/>
    <property type="project" value="TreeGrafter"/>
</dbReference>
<keyword evidence="17" id="KW-1185">Reference proteome</keyword>
<dbReference type="InterPro" id="IPR004429">
    <property type="entry name" value="Isopropylmalate_DH"/>
</dbReference>
<evidence type="ECO:0000256" key="11">
    <source>
        <dbReference type="ARBA" id="ARBA00023027"/>
    </source>
</evidence>
<sequence length="401" mass="43727">MTQGWLLAWPGIDLLIVLAKTCRSPHPHCCTSRTTEPMKRDSRFHIAVIPGDGIGPEIVAACLQVLDILQERLGGIGFDYRKLEGGAGFYQKTGTAFSDESMAVCKKADAVLLGAFGLPDVRYPDGTEISTQFDLRVEMDLYAGLRPIRSYPGLPRVLADKRAALIDLVIVREQSEGLFYSRGRGTVEEDQLAWETMKVSRHGSRRISEFAFRIASRRAKSRRRTGKVTCIDKANVLSSMAFFRKVFAEVAAQHPEIKSEYVYVDAMAMNLVRAPWDFDVLVTENAFGGILSDLAAGVVGSLGLAPSADIGEKHAVFQPAHGSAPHMAGLGIANPVAQILSAALMLDWLADQHGEPRLAHGARILERAVEKALTVVCPIEFRGEDGTAAIAKAIMTQIRKV</sequence>
<dbReference type="Gene3D" id="3.40.718.10">
    <property type="entry name" value="Isopropylmalate Dehydrogenase"/>
    <property type="match status" value="1"/>
</dbReference>
<keyword evidence="6" id="KW-0432">Leucine biosynthesis</keyword>
<dbReference type="PANTHER" id="PTHR42979">
    <property type="entry name" value="3-ISOPROPYLMALATE DEHYDROGENASE"/>
    <property type="match status" value="1"/>
</dbReference>
<dbReference type="InterPro" id="IPR024084">
    <property type="entry name" value="IsoPropMal-DH-like_dom"/>
</dbReference>
<dbReference type="Pfam" id="PF00180">
    <property type="entry name" value="Iso_dh"/>
    <property type="match status" value="1"/>
</dbReference>
<comment type="caution">
    <text evidence="16">The sequence shown here is derived from an EMBL/GenBank/DDBJ whole genome shotgun (WGS) entry which is preliminary data.</text>
</comment>
<evidence type="ECO:0000313" key="17">
    <source>
        <dbReference type="Proteomes" id="UP000306324"/>
    </source>
</evidence>
<proteinExistence type="inferred from homology"/>
<keyword evidence="8" id="KW-0479">Metal-binding</keyword>
<gene>
    <name evidence="16" type="ORF">ACCUM_3991</name>
</gene>
<dbReference type="FunFam" id="3.40.718.10:FF:000006">
    <property type="entry name" value="3-isopropylmalate dehydrogenase"/>
    <property type="match status" value="1"/>
</dbReference>
<comment type="similarity">
    <text evidence="3">Belongs to the isocitrate and isopropylmalate dehydrogenases family. LeuB type 1 subfamily.</text>
</comment>
<dbReference type="Proteomes" id="UP000306324">
    <property type="component" value="Unassembled WGS sequence"/>
</dbReference>
<keyword evidence="11" id="KW-0520">NAD</keyword>
<comment type="subunit">
    <text evidence="4">Homodimer.</text>
</comment>
<evidence type="ECO:0000256" key="2">
    <source>
        <dbReference type="ARBA" id="ARBA00001946"/>
    </source>
</evidence>
<evidence type="ECO:0000313" key="16">
    <source>
        <dbReference type="EMBL" id="TMQ76704.1"/>
    </source>
</evidence>
<keyword evidence="10" id="KW-0560">Oxidoreductase</keyword>
<evidence type="ECO:0000256" key="7">
    <source>
        <dbReference type="ARBA" id="ARBA00022605"/>
    </source>
</evidence>
<reference evidence="16 17" key="1">
    <citation type="submission" date="2019-04" db="EMBL/GenBank/DDBJ databases">
        <title>A novel phosphate-accumulating bacterium identified in bioreactor for phosphate removal from wastewater.</title>
        <authorList>
            <person name="Kotlyarov R.Y."/>
            <person name="Beletsky A.V."/>
            <person name="Kallistova A.Y."/>
            <person name="Dorofeev A.G."/>
            <person name="Nikolaev Y.Y."/>
            <person name="Pimenov N.V."/>
            <person name="Ravin N.V."/>
            <person name="Mardanov A.V."/>
        </authorList>
    </citation>
    <scope>NUCLEOTIDE SEQUENCE [LARGE SCALE GENOMIC DNA]</scope>
    <source>
        <strain evidence="16 17">Bin19</strain>
    </source>
</reference>
<keyword evidence="13" id="KW-0100">Branched-chain amino acid biosynthesis</keyword>
<keyword evidence="12" id="KW-0464">Manganese</keyword>
<comment type="cofactor">
    <cofactor evidence="2">
        <name>Mg(2+)</name>
        <dbReference type="ChEBI" id="CHEBI:18420"/>
    </cofactor>
</comment>
<evidence type="ECO:0000256" key="13">
    <source>
        <dbReference type="ARBA" id="ARBA00023304"/>
    </source>
</evidence>
<dbReference type="GO" id="GO:0003862">
    <property type="term" value="F:3-isopropylmalate dehydrogenase activity"/>
    <property type="evidence" value="ECO:0007669"/>
    <property type="project" value="UniProtKB-EC"/>
</dbReference>
<accession>A0A5S4EMT6</accession>
<evidence type="ECO:0000256" key="5">
    <source>
        <dbReference type="ARBA" id="ARBA00013101"/>
    </source>
</evidence>
<evidence type="ECO:0000259" key="15">
    <source>
        <dbReference type="SMART" id="SM01329"/>
    </source>
</evidence>
<evidence type="ECO:0000256" key="1">
    <source>
        <dbReference type="ARBA" id="ARBA00001936"/>
    </source>
</evidence>